<gene>
    <name evidence="4" type="ORF">AELLOGFF_03622</name>
</gene>
<keyword evidence="2" id="KW-0472">Membrane</keyword>
<sequence length="467" mass="46845">MRRLRGATGALVLSTALLVGGAGGAVAAADTGDSSTRAGQDRAGASDTSGASSRESARTTVRDLVRSATSAVESHRDRVLGPVRGADRAKTRDADVDRDAVTATDDGGESAPVIDDVVVDDVVTDGVADEAGSESGQSVDDSVTTATDPAVPASDDVAEVATGSQSSAPEQTGGTEPAGTTESSSPEPVGSGSVSPYGSADEQEPAVVSEPRPLVRVFTTMTTVVVSLGSAAAAVPPVVLSLPFSETPISDVIALLETVMASVSESATAARQLPYDLAALLRVEVTGTNPVGIAGHSESRLEILPEGIAPVVDTAAASPLSLPMTSELLFGDLPGQSRSGALTSAAFSAFAASPHSVPSPLAARMGEHQSLIDRAFGALLVPLSLWALATGALPGLAGLIIVFGAGIRVGYRNAKAGFAMRVSGIARFAGSGPLGVVRSGSFIALHNRAAADTQGALRWSRFGDQAA</sequence>
<evidence type="ECO:0000256" key="3">
    <source>
        <dbReference type="SAM" id="SignalP"/>
    </source>
</evidence>
<keyword evidence="2" id="KW-1133">Transmembrane helix</keyword>
<dbReference type="AlphaFoldDB" id="A0A5S9PNT9"/>
<evidence type="ECO:0000256" key="1">
    <source>
        <dbReference type="SAM" id="MobiDB-lite"/>
    </source>
</evidence>
<organism evidence="4 5">
    <name type="scientific">Mycolicibacterium vanbaalenii</name>
    <name type="common">Mycobacterium vanbaalenii</name>
    <dbReference type="NCBI Taxonomy" id="110539"/>
    <lineage>
        <taxon>Bacteria</taxon>
        <taxon>Bacillati</taxon>
        <taxon>Actinomycetota</taxon>
        <taxon>Actinomycetes</taxon>
        <taxon>Mycobacteriales</taxon>
        <taxon>Mycobacteriaceae</taxon>
        <taxon>Mycolicibacterium</taxon>
    </lineage>
</organism>
<feature type="compositionally biased region" description="Basic and acidic residues" evidence="1">
    <location>
        <begin position="73"/>
        <end position="100"/>
    </location>
</feature>
<keyword evidence="3" id="KW-0732">Signal</keyword>
<feature type="chain" id="PRO_5039597970" description="RDD domain-containing protein" evidence="3">
    <location>
        <begin position="28"/>
        <end position="467"/>
    </location>
</feature>
<feature type="signal peptide" evidence="3">
    <location>
        <begin position="1"/>
        <end position="27"/>
    </location>
</feature>
<dbReference type="RefSeq" id="WP_159229881.1">
    <property type="nucleotide sequence ID" value="NZ_CACSIP010000010.1"/>
</dbReference>
<feature type="compositionally biased region" description="Basic and acidic residues" evidence="1">
    <location>
        <begin position="55"/>
        <end position="65"/>
    </location>
</feature>
<feature type="compositionally biased region" description="Low complexity" evidence="1">
    <location>
        <begin position="182"/>
        <end position="199"/>
    </location>
</feature>
<keyword evidence="2" id="KW-0812">Transmembrane</keyword>
<feature type="compositionally biased region" description="Acidic residues" evidence="1">
    <location>
        <begin position="117"/>
        <end position="132"/>
    </location>
</feature>
<dbReference type="Proteomes" id="UP000430146">
    <property type="component" value="Unassembled WGS sequence"/>
</dbReference>
<evidence type="ECO:0008006" key="6">
    <source>
        <dbReference type="Google" id="ProtNLM"/>
    </source>
</evidence>
<keyword evidence="5" id="KW-1185">Reference proteome</keyword>
<dbReference type="EMBL" id="CACSIP010000010">
    <property type="protein sequence ID" value="CAA0106096.1"/>
    <property type="molecule type" value="Genomic_DNA"/>
</dbReference>
<feature type="transmembrane region" description="Helical" evidence="2">
    <location>
        <begin position="385"/>
        <end position="411"/>
    </location>
</feature>
<feature type="compositionally biased region" description="Low complexity" evidence="1">
    <location>
        <begin position="26"/>
        <end position="36"/>
    </location>
</feature>
<accession>A0A5S9PNT9</accession>
<evidence type="ECO:0000313" key="4">
    <source>
        <dbReference type="EMBL" id="CAA0106096.1"/>
    </source>
</evidence>
<reference evidence="4 5" key="1">
    <citation type="submission" date="2019-11" db="EMBL/GenBank/DDBJ databases">
        <authorList>
            <person name="Holert J."/>
        </authorList>
    </citation>
    <scope>NUCLEOTIDE SEQUENCE [LARGE SCALE GENOMIC DNA]</scope>
    <source>
        <strain evidence="4">BC8_1</strain>
    </source>
</reference>
<evidence type="ECO:0000256" key="2">
    <source>
        <dbReference type="SAM" id="Phobius"/>
    </source>
</evidence>
<feature type="compositionally biased region" description="Polar residues" evidence="1">
    <location>
        <begin position="134"/>
        <end position="147"/>
    </location>
</feature>
<name>A0A5S9PNT9_MYCVN</name>
<feature type="region of interest" description="Disordered" evidence="1">
    <location>
        <begin position="26"/>
        <end position="208"/>
    </location>
</feature>
<feature type="compositionally biased region" description="Polar residues" evidence="1">
    <location>
        <begin position="162"/>
        <end position="181"/>
    </location>
</feature>
<proteinExistence type="predicted"/>
<dbReference type="OrthoDB" id="4636645at2"/>
<protein>
    <recommendedName>
        <fullName evidence="6">RDD domain-containing protein</fullName>
    </recommendedName>
</protein>
<evidence type="ECO:0000313" key="5">
    <source>
        <dbReference type="Proteomes" id="UP000430146"/>
    </source>
</evidence>